<dbReference type="KEGG" id="sfy:GFH48_06575"/>
<dbReference type="EMBL" id="CP045643">
    <property type="protein sequence ID" value="QFZ72969.1"/>
    <property type="molecule type" value="Genomic_DNA"/>
</dbReference>
<keyword evidence="2 4" id="KW-0442">Lipid degradation</keyword>
<dbReference type="Proteomes" id="UP000326179">
    <property type="component" value="Chromosome"/>
</dbReference>
<evidence type="ECO:0000256" key="2">
    <source>
        <dbReference type="ARBA" id="ARBA00022963"/>
    </source>
</evidence>
<dbReference type="PANTHER" id="PTHR14226">
    <property type="entry name" value="NEUROPATHY TARGET ESTERASE/SWISS CHEESE D.MELANOGASTER"/>
    <property type="match status" value="1"/>
</dbReference>
<dbReference type="GO" id="GO:0016787">
    <property type="term" value="F:hydrolase activity"/>
    <property type="evidence" value="ECO:0007669"/>
    <property type="project" value="UniProtKB-UniRule"/>
</dbReference>
<sequence>MTRPATIGKRMFVLTYALLMLQDETAKKNDCSRKEGGDMDTLHTDRSAIAPSQAARVDRTPHSPVPAESIPRDTVAFVLQGGGSLCASQVGALRALTQAGITPDLVVGSSAGALNSVAFAADPSIQGTDRMEALWLGIKRRHVAPIFVPTLVKALVGREEAAVSNAGLRQFLRHRMGVKRLESGVIPVHVVATDIKTGAAVVLSQGDAVSALLASAAFPGLYPPVRIGKHRLIDGGVSADTPVRQAEALGASTIYVLPAAITQPTDRHTHAVLLAACRAVGHILDERERRDVATVRGTVVRLPSPVTPVGSLIDFRDTRRLIQVGHSLTWNWLAQHAAAMA</sequence>
<dbReference type="PANTHER" id="PTHR14226:SF29">
    <property type="entry name" value="NEUROPATHY TARGET ESTERASE SWS"/>
    <property type="match status" value="1"/>
</dbReference>
<feature type="domain" description="PNPLA" evidence="5">
    <location>
        <begin position="77"/>
        <end position="247"/>
    </location>
</feature>
<proteinExistence type="predicted"/>
<evidence type="ECO:0000259" key="5">
    <source>
        <dbReference type="PROSITE" id="PS51635"/>
    </source>
</evidence>
<feature type="short sequence motif" description="DGA/G" evidence="4">
    <location>
        <begin position="234"/>
        <end position="236"/>
    </location>
</feature>
<gene>
    <name evidence="6" type="ORF">GFH48_06575</name>
</gene>
<dbReference type="InterPro" id="IPR002641">
    <property type="entry name" value="PNPLA_dom"/>
</dbReference>
<evidence type="ECO:0000256" key="4">
    <source>
        <dbReference type="PROSITE-ProRule" id="PRU01161"/>
    </source>
</evidence>
<evidence type="ECO:0000256" key="3">
    <source>
        <dbReference type="ARBA" id="ARBA00023098"/>
    </source>
</evidence>
<keyword evidence="3 4" id="KW-0443">Lipid metabolism</keyword>
<feature type="active site" description="Proton acceptor" evidence="4">
    <location>
        <position position="234"/>
    </location>
</feature>
<dbReference type="PROSITE" id="PS51635">
    <property type="entry name" value="PNPLA"/>
    <property type="match status" value="1"/>
</dbReference>
<dbReference type="InterPro" id="IPR050301">
    <property type="entry name" value="NTE"/>
</dbReference>
<feature type="active site" description="Nucleophile" evidence="4">
    <location>
        <position position="110"/>
    </location>
</feature>
<dbReference type="AlphaFoldDB" id="A0A5Q0L8P1"/>
<reference evidence="6 7" key="1">
    <citation type="submission" date="2019-10" db="EMBL/GenBank/DDBJ databases">
        <title>A novel species.</title>
        <authorList>
            <person name="Gao J."/>
        </authorList>
    </citation>
    <scope>NUCLEOTIDE SEQUENCE [LARGE SCALE GENOMIC DNA]</scope>
    <source>
        <strain evidence="6 7">QMT-28</strain>
    </source>
</reference>
<dbReference type="Pfam" id="PF01734">
    <property type="entry name" value="Patatin"/>
    <property type="match status" value="1"/>
</dbReference>
<protein>
    <submittedName>
        <fullName evidence="6">Patatin-like phospholipase family protein</fullName>
    </submittedName>
</protein>
<evidence type="ECO:0000256" key="1">
    <source>
        <dbReference type="ARBA" id="ARBA00022801"/>
    </source>
</evidence>
<evidence type="ECO:0000313" key="7">
    <source>
        <dbReference type="Proteomes" id="UP000326179"/>
    </source>
</evidence>
<keyword evidence="7" id="KW-1185">Reference proteome</keyword>
<evidence type="ECO:0000313" key="6">
    <source>
        <dbReference type="EMBL" id="QFZ72969.1"/>
    </source>
</evidence>
<name>A0A5Q0L8P1_9ACTN</name>
<comment type="caution">
    <text evidence="4">Lacks conserved residue(s) required for the propagation of feature annotation.</text>
</comment>
<dbReference type="SUPFAM" id="SSF52151">
    <property type="entry name" value="FabD/lysophospholipase-like"/>
    <property type="match status" value="1"/>
</dbReference>
<feature type="short sequence motif" description="GXSXG" evidence="4">
    <location>
        <begin position="108"/>
        <end position="112"/>
    </location>
</feature>
<dbReference type="InterPro" id="IPR016035">
    <property type="entry name" value="Acyl_Trfase/lysoPLipase"/>
</dbReference>
<keyword evidence="1 4" id="KW-0378">Hydrolase</keyword>
<dbReference type="GO" id="GO:0016042">
    <property type="term" value="P:lipid catabolic process"/>
    <property type="evidence" value="ECO:0007669"/>
    <property type="project" value="UniProtKB-UniRule"/>
</dbReference>
<dbReference type="Gene3D" id="3.40.1090.10">
    <property type="entry name" value="Cytosolic phospholipase A2 catalytic domain"/>
    <property type="match status" value="2"/>
</dbReference>
<organism evidence="6 7">
    <name type="scientific">Streptomyces fagopyri</name>
    <dbReference type="NCBI Taxonomy" id="2662397"/>
    <lineage>
        <taxon>Bacteria</taxon>
        <taxon>Bacillati</taxon>
        <taxon>Actinomycetota</taxon>
        <taxon>Actinomycetes</taxon>
        <taxon>Kitasatosporales</taxon>
        <taxon>Streptomycetaceae</taxon>
        <taxon>Streptomyces</taxon>
    </lineage>
</organism>
<accession>A0A5Q0L8P1</accession>